<evidence type="ECO:0000313" key="3">
    <source>
        <dbReference type="Proteomes" id="UP000642284"/>
    </source>
</evidence>
<gene>
    <name evidence="2" type="ORF">H9Y04_20925</name>
</gene>
<keyword evidence="3" id="KW-1185">Reference proteome</keyword>
<evidence type="ECO:0000256" key="1">
    <source>
        <dbReference type="SAM" id="SignalP"/>
    </source>
</evidence>
<feature type="signal peptide" evidence="1">
    <location>
        <begin position="1"/>
        <end position="37"/>
    </location>
</feature>
<accession>A0ABR7SK92</accession>
<proteinExistence type="predicted"/>
<dbReference type="Proteomes" id="UP000642284">
    <property type="component" value="Unassembled WGS sequence"/>
</dbReference>
<evidence type="ECO:0008006" key="4">
    <source>
        <dbReference type="Google" id="ProtNLM"/>
    </source>
</evidence>
<sequence>MSGRRRVERSVKARKARAAGVRVALAAALIGSSTACAGTDAATQGGAQGSCAARLEYRGHTYLGHGLYPDDEGEGLGVKAGKRLGTGIQPGCDDTPNDAGDGVPARSLPVYAIDGVDPVHAVTVDHPAGGTLYIERNSEKGLPELRKRIEARTADRPSTGAAR</sequence>
<reference evidence="2 3" key="1">
    <citation type="submission" date="2020-08" db="EMBL/GenBank/DDBJ databases">
        <title>Genemic of Streptomyces polyaspartic.</title>
        <authorList>
            <person name="Liu W."/>
        </authorList>
    </citation>
    <scope>NUCLEOTIDE SEQUENCE [LARGE SCALE GENOMIC DNA]</scope>
    <source>
        <strain evidence="2 3">TRM66268-LWL</strain>
    </source>
</reference>
<dbReference type="Pfam" id="PF19797">
    <property type="entry name" value="DUF6281"/>
    <property type="match status" value="1"/>
</dbReference>
<dbReference type="InterPro" id="IPR046248">
    <property type="entry name" value="DUF6281"/>
</dbReference>
<keyword evidence="1" id="KW-0732">Signal</keyword>
<organism evidence="2 3">
    <name type="scientific">Streptomyces polyasparticus</name>
    <dbReference type="NCBI Taxonomy" id="2767826"/>
    <lineage>
        <taxon>Bacteria</taxon>
        <taxon>Bacillati</taxon>
        <taxon>Actinomycetota</taxon>
        <taxon>Actinomycetes</taxon>
        <taxon>Kitasatosporales</taxon>
        <taxon>Streptomycetaceae</taxon>
        <taxon>Streptomyces</taxon>
    </lineage>
</organism>
<protein>
    <recommendedName>
        <fullName evidence="4">Lipoprotein</fullName>
    </recommendedName>
</protein>
<feature type="chain" id="PRO_5046108949" description="Lipoprotein" evidence="1">
    <location>
        <begin position="38"/>
        <end position="163"/>
    </location>
</feature>
<dbReference type="EMBL" id="JACTVJ010000010">
    <property type="protein sequence ID" value="MBC9715017.1"/>
    <property type="molecule type" value="Genomic_DNA"/>
</dbReference>
<evidence type="ECO:0000313" key="2">
    <source>
        <dbReference type="EMBL" id="MBC9715017.1"/>
    </source>
</evidence>
<name>A0ABR7SK92_9ACTN</name>
<comment type="caution">
    <text evidence="2">The sequence shown here is derived from an EMBL/GenBank/DDBJ whole genome shotgun (WGS) entry which is preliminary data.</text>
</comment>